<protein>
    <submittedName>
        <fullName evidence="8">Glycerol uptake protein 1</fullName>
    </submittedName>
</protein>
<dbReference type="PROSITE" id="PS00018">
    <property type="entry name" value="EF_HAND_1"/>
    <property type="match status" value="2"/>
</dbReference>
<dbReference type="PANTHER" id="PTHR13285">
    <property type="entry name" value="ACYLTRANSFERASE"/>
    <property type="match status" value="1"/>
</dbReference>
<dbReference type="Gene3D" id="1.10.238.10">
    <property type="entry name" value="EF-hand"/>
    <property type="match status" value="1"/>
</dbReference>
<dbReference type="OrthoDB" id="205438at2759"/>
<feature type="transmembrane region" description="Helical" evidence="6">
    <location>
        <begin position="139"/>
        <end position="158"/>
    </location>
</feature>
<dbReference type="Proteomes" id="UP000241890">
    <property type="component" value="Unassembled WGS sequence"/>
</dbReference>
<dbReference type="InterPro" id="IPR002048">
    <property type="entry name" value="EF_hand_dom"/>
</dbReference>
<dbReference type="GO" id="GO:0005783">
    <property type="term" value="C:endoplasmic reticulum"/>
    <property type="evidence" value="ECO:0007669"/>
    <property type="project" value="TreeGrafter"/>
</dbReference>
<feature type="transmembrane region" description="Helical" evidence="6">
    <location>
        <begin position="110"/>
        <end position="127"/>
    </location>
</feature>
<evidence type="ECO:0000313" key="8">
    <source>
        <dbReference type="EMBL" id="GBG30487.1"/>
    </source>
</evidence>
<feature type="domain" description="EF-hand" evidence="7">
    <location>
        <begin position="1"/>
        <end position="33"/>
    </location>
</feature>
<dbReference type="GO" id="GO:0008374">
    <property type="term" value="F:O-acyltransferase activity"/>
    <property type="evidence" value="ECO:0007669"/>
    <property type="project" value="TreeGrafter"/>
</dbReference>
<keyword evidence="4 6" id="KW-1133">Transmembrane helix</keyword>
<gene>
    <name evidence="8" type="ORF">FCC1311_030401</name>
</gene>
<comment type="caution">
    <text evidence="8">The sequence shown here is derived from an EMBL/GenBank/DDBJ whole genome shotgun (WGS) entry which is preliminary data.</text>
</comment>
<feature type="transmembrane region" description="Helical" evidence="6">
    <location>
        <begin position="240"/>
        <end position="257"/>
    </location>
</feature>
<dbReference type="InterPro" id="IPR051085">
    <property type="entry name" value="MB_O-acyltransferase"/>
</dbReference>
<dbReference type="InterPro" id="IPR011992">
    <property type="entry name" value="EF-hand-dom_pair"/>
</dbReference>
<dbReference type="EMBL" id="BEYU01000076">
    <property type="protein sequence ID" value="GBG30487.1"/>
    <property type="molecule type" value="Genomic_DNA"/>
</dbReference>
<evidence type="ECO:0000259" key="7">
    <source>
        <dbReference type="PROSITE" id="PS50222"/>
    </source>
</evidence>
<organism evidence="8 9">
    <name type="scientific">Hondaea fermentalgiana</name>
    <dbReference type="NCBI Taxonomy" id="2315210"/>
    <lineage>
        <taxon>Eukaryota</taxon>
        <taxon>Sar</taxon>
        <taxon>Stramenopiles</taxon>
        <taxon>Bigyra</taxon>
        <taxon>Labyrinthulomycetes</taxon>
        <taxon>Thraustochytrida</taxon>
        <taxon>Thraustochytriidae</taxon>
        <taxon>Hondaea</taxon>
    </lineage>
</organism>
<sequence length="356" mass="40542">MDLRQWFNVLDEDKSGEISTNELVDPLLTVGLCRSRQQVERLVSKIDVDGSGAIGFDEFVNIVCSEEGEDPNSANALVQLYRAVARALSANREFAERVGKQNLALAMDDSAKLAALGAVLMGGVTWLKSYGGPLDYEEVVYYSYWALMYLWFKFLLIWRFFRLWAVCDDVEPVENMERCMNNNFTVGGFWRAWHRSFNRWLVRYIYVPLGGNSIGPLRKAFNILVVFTFVGFWHDLKPELFAWGWLLSLFFMPEIVAERVSRIESVRAWMEKHPLAGRWIVSFLGACNIIMLKIANIVGYTTGLEGAAMLLPALQSWDGLLFVSGYLFEMTIGVQCMLFIRDARETRSGVGATKRI</sequence>
<keyword evidence="9" id="KW-1185">Reference proteome</keyword>
<feature type="transmembrane region" description="Helical" evidence="6">
    <location>
        <begin position="320"/>
        <end position="340"/>
    </location>
</feature>
<dbReference type="InterPro" id="IPR018247">
    <property type="entry name" value="EF_Hand_1_Ca_BS"/>
</dbReference>
<evidence type="ECO:0000256" key="5">
    <source>
        <dbReference type="ARBA" id="ARBA00023136"/>
    </source>
</evidence>
<name>A0A2R5GHW7_9STRA</name>
<dbReference type="GO" id="GO:0006506">
    <property type="term" value="P:GPI anchor biosynthetic process"/>
    <property type="evidence" value="ECO:0007669"/>
    <property type="project" value="TreeGrafter"/>
</dbReference>
<proteinExistence type="predicted"/>
<dbReference type="Pfam" id="PF03062">
    <property type="entry name" value="MBOAT"/>
    <property type="match status" value="1"/>
</dbReference>
<dbReference type="GO" id="GO:0016020">
    <property type="term" value="C:membrane"/>
    <property type="evidence" value="ECO:0007669"/>
    <property type="project" value="UniProtKB-SubCell"/>
</dbReference>
<accession>A0A2R5GHW7</accession>
<dbReference type="AlphaFoldDB" id="A0A2R5GHW7"/>
<dbReference type="SUPFAM" id="SSF47473">
    <property type="entry name" value="EF-hand"/>
    <property type="match status" value="1"/>
</dbReference>
<evidence type="ECO:0000256" key="4">
    <source>
        <dbReference type="ARBA" id="ARBA00022989"/>
    </source>
</evidence>
<dbReference type="SMART" id="SM00054">
    <property type="entry name" value="EFh"/>
    <property type="match status" value="2"/>
</dbReference>
<dbReference type="PROSITE" id="PS50222">
    <property type="entry name" value="EF_HAND_2"/>
    <property type="match status" value="2"/>
</dbReference>
<feature type="domain" description="EF-hand" evidence="7">
    <location>
        <begin position="34"/>
        <end position="69"/>
    </location>
</feature>
<dbReference type="Pfam" id="PF13499">
    <property type="entry name" value="EF-hand_7"/>
    <property type="match status" value="1"/>
</dbReference>
<dbReference type="InterPro" id="IPR004299">
    <property type="entry name" value="MBOAT_fam"/>
</dbReference>
<evidence type="ECO:0000256" key="6">
    <source>
        <dbReference type="SAM" id="Phobius"/>
    </source>
</evidence>
<evidence type="ECO:0000256" key="3">
    <source>
        <dbReference type="ARBA" id="ARBA00022837"/>
    </source>
</evidence>
<reference evidence="8 9" key="1">
    <citation type="submission" date="2017-12" db="EMBL/GenBank/DDBJ databases">
        <title>Sequencing, de novo assembly and annotation of complete genome of a new Thraustochytrid species, strain FCC1311.</title>
        <authorList>
            <person name="Sedici K."/>
            <person name="Godart F."/>
            <person name="Aiese Cigliano R."/>
            <person name="Sanseverino W."/>
            <person name="Barakat M."/>
            <person name="Ortet P."/>
            <person name="Marechal E."/>
            <person name="Cagnac O."/>
            <person name="Amato A."/>
        </authorList>
    </citation>
    <scope>NUCLEOTIDE SEQUENCE [LARGE SCALE GENOMIC DNA]</scope>
</reference>
<keyword evidence="5 6" id="KW-0472">Membrane</keyword>
<dbReference type="PANTHER" id="PTHR13285:SF18">
    <property type="entry name" value="PROTEIN-CYSTEINE N-PALMITOYLTRANSFERASE RASP"/>
    <property type="match status" value="1"/>
</dbReference>
<evidence type="ECO:0000256" key="1">
    <source>
        <dbReference type="ARBA" id="ARBA00004141"/>
    </source>
</evidence>
<dbReference type="GO" id="GO:0005509">
    <property type="term" value="F:calcium ion binding"/>
    <property type="evidence" value="ECO:0007669"/>
    <property type="project" value="InterPro"/>
</dbReference>
<feature type="transmembrane region" description="Helical" evidence="6">
    <location>
        <begin position="278"/>
        <end position="300"/>
    </location>
</feature>
<evidence type="ECO:0000313" key="9">
    <source>
        <dbReference type="Proteomes" id="UP000241890"/>
    </source>
</evidence>
<keyword evidence="3" id="KW-0106">Calcium</keyword>
<dbReference type="InParanoid" id="A0A2R5GHW7"/>
<evidence type="ECO:0000256" key="2">
    <source>
        <dbReference type="ARBA" id="ARBA00022692"/>
    </source>
</evidence>
<keyword evidence="2 6" id="KW-0812">Transmembrane</keyword>
<comment type="subcellular location">
    <subcellularLocation>
        <location evidence="1">Membrane</location>
        <topology evidence="1">Multi-pass membrane protein</topology>
    </subcellularLocation>
</comment>